<accession>A0ABT3PIR0</accession>
<dbReference type="RefSeq" id="WP_265764473.1">
    <property type="nucleotide sequence ID" value="NZ_JAGGJA010000002.1"/>
</dbReference>
<evidence type="ECO:0000313" key="1">
    <source>
        <dbReference type="EMBL" id="MCW9705806.1"/>
    </source>
</evidence>
<evidence type="ECO:0000313" key="2">
    <source>
        <dbReference type="Proteomes" id="UP001207918"/>
    </source>
</evidence>
<dbReference type="EMBL" id="JAGGJA010000002">
    <property type="protein sequence ID" value="MCW9705806.1"/>
    <property type="molecule type" value="Genomic_DNA"/>
</dbReference>
<keyword evidence="2" id="KW-1185">Reference proteome</keyword>
<protein>
    <submittedName>
        <fullName evidence="1">Uncharacterized protein</fullName>
    </submittedName>
</protein>
<dbReference type="Proteomes" id="UP001207918">
    <property type="component" value="Unassembled WGS sequence"/>
</dbReference>
<sequence length="182" mass="21889">MLKTELLNKLINDTYKHARRQLLTPANLGLLRSGSKEKFAGHLEQINVNKLVYISTRHEYDNWFDCTLLPFHHNMTNIYRDNLKVTQDNPYSYSARVLSRYIKTICFRTWLYDEYEVYLEIQHPILTNKFLETFSELQIKKVKGISGRSEYYHVIEFYRGMIDRKKNDKNKALLEFEMCQDF</sequence>
<proteinExistence type="predicted"/>
<name>A0ABT3PIR0_9BACT</name>
<organism evidence="1 2">
    <name type="scientific">Fodinibius salsisoli</name>
    <dbReference type="NCBI Taxonomy" id="2820877"/>
    <lineage>
        <taxon>Bacteria</taxon>
        <taxon>Pseudomonadati</taxon>
        <taxon>Balneolota</taxon>
        <taxon>Balneolia</taxon>
        <taxon>Balneolales</taxon>
        <taxon>Balneolaceae</taxon>
        <taxon>Fodinibius</taxon>
    </lineage>
</organism>
<gene>
    <name evidence="1" type="ORF">J6I44_03015</name>
</gene>
<reference evidence="1 2" key="1">
    <citation type="submission" date="2021-03" db="EMBL/GenBank/DDBJ databases">
        <title>Aliifodinibius sp. nov., a new bacterium isolated from saline soil.</title>
        <authorList>
            <person name="Galisteo C."/>
            <person name="De La Haba R."/>
            <person name="Sanchez-Porro C."/>
            <person name="Ventosa A."/>
        </authorList>
    </citation>
    <scope>NUCLEOTIDE SEQUENCE [LARGE SCALE GENOMIC DNA]</scope>
    <source>
        <strain evidence="1 2">1BSP15-2V2</strain>
    </source>
</reference>
<comment type="caution">
    <text evidence="1">The sequence shown here is derived from an EMBL/GenBank/DDBJ whole genome shotgun (WGS) entry which is preliminary data.</text>
</comment>